<dbReference type="PANTHER" id="PTHR30143">
    <property type="entry name" value="ACID HYDRATASE"/>
    <property type="match status" value="1"/>
</dbReference>
<dbReference type="PANTHER" id="PTHR30143:SF0">
    <property type="entry name" value="2-KETO-4-PENTENOATE HYDRATASE"/>
    <property type="match status" value="1"/>
</dbReference>
<feature type="domain" description="Fumarylacetoacetase-like C-terminal" evidence="2">
    <location>
        <begin position="92"/>
        <end position="248"/>
    </location>
</feature>
<dbReference type="GO" id="GO:0008684">
    <property type="term" value="F:2-oxopent-4-enoate hydratase activity"/>
    <property type="evidence" value="ECO:0007669"/>
    <property type="project" value="TreeGrafter"/>
</dbReference>
<protein>
    <recommendedName>
        <fullName evidence="2">Fumarylacetoacetase-like C-terminal domain-containing protein</fullName>
    </recommendedName>
</protein>
<dbReference type="RefSeq" id="WP_069207782.1">
    <property type="nucleotide sequence ID" value="NZ_CP014169.1"/>
</dbReference>
<dbReference type="AlphaFoldDB" id="A0A1B3ZIH1"/>
<keyword evidence="1" id="KW-0456">Lyase</keyword>
<dbReference type="InterPro" id="IPR036663">
    <property type="entry name" value="Fumarylacetoacetase_C_sf"/>
</dbReference>
<name>A0A1B3ZIH1_9SPHN</name>
<dbReference type="Gene3D" id="3.90.850.10">
    <property type="entry name" value="Fumarylacetoacetase-like, C-terminal domain"/>
    <property type="match status" value="1"/>
</dbReference>
<sequence length="253" mass="27571">MSNIAEVAEAFWEARNAVGVPNRYANILDADDGFRVQILMQEFRDREGDMRIGWKVAATNPAVQQQLGITEPAFGSLRTSRNYPNGHELAIAELVQPHAECEICFEITADILSAETLDNARASVLKCFPAFELIEKRVPITDFGGAMADNAEHTAIVLGKGIPIPADLDFSKVECRLEVDGETVGSADGSAVLGNPLNSLLWLKERLKRYDAKLVPGSLIMTGSFLRQQPIHAGDRFVAHFSGIGSVEFSAVD</sequence>
<geneLocation type="plasmid" evidence="4"/>
<dbReference type="EMBL" id="CP014169">
    <property type="protein sequence ID" value="AOH87217.1"/>
    <property type="molecule type" value="Genomic_DNA"/>
</dbReference>
<keyword evidence="4" id="KW-1185">Reference proteome</keyword>
<organism evidence="3 4">
    <name type="scientific">Sphingomonas panacis</name>
    <dbReference type="NCBI Taxonomy" id="1560345"/>
    <lineage>
        <taxon>Bacteria</taxon>
        <taxon>Pseudomonadati</taxon>
        <taxon>Pseudomonadota</taxon>
        <taxon>Alphaproteobacteria</taxon>
        <taxon>Sphingomonadales</taxon>
        <taxon>Sphingomonadaceae</taxon>
        <taxon>Sphingomonas</taxon>
    </lineage>
</organism>
<dbReference type="Pfam" id="PF01557">
    <property type="entry name" value="FAA_hydrolase"/>
    <property type="match status" value="1"/>
</dbReference>
<dbReference type="Proteomes" id="UP000094256">
    <property type="component" value="Plasmid unnamed"/>
</dbReference>
<evidence type="ECO:0000259" key="2">
    <source>
        <dbReference type="Pfam" id="PF01557"/>
    </source>
</evidence>
<evidence type="ECO:0000313" key="4">
    <source>
        <dbReference type="Proteomes" id="UP000094256"/>
    </source>
</evidence>
<reference evidence="3 4" key="1">
    <citation type="submission" date="2016-01" db="EMBL/GenBank/DDBJ databases">
        <title>Complete genome and mega plasmid sequence of Sphingomonas panacis DCY99 elicits systemic resistance in rice to Xanthomonas oryzae.</title>
        <authorList>
            <person name="Kim Y.J."/>
            <person name="Yang D.C."/>
            <person name="Sing P."/>
        </authorList>
    </citation>
    <scope>NUCLEOTIDE SEQUENCE [LARGE SCALE GENOMIC DNA]</scope>
    <source>
        <strain evidence="3 4">DCY99</strain>
        <plasmid evidence="4">Plasmid</plasmid>
    </source>
</reference>
<dbReference type="InterPro" id="IPR011234">
    <property type="entry name" value="Fumarylacetoacetase-like_C"/>
</dbReference>
<gene>
    <name evidence="3" type="ORF">AWL63_23950</name>
</gene>
<dbReference type="InterPro" id="IPR050772">
    <property type="entry name" value="Hydratase-Decarb/MhpD_sf"/>
</dbReference>
<evidence type="ECO:0000256" key="1">
    <source>
        <dbReference type="ARBA" id="ARBA00023239"/>
    </source>
</evidence>
<evidence type="ECO:0000313" key="3">
    <source>
        <dbReference type="EMBL" id="AOH87217.1"/>
    </source>
</evidence>
<accession>A0A1B3ZIH1</accession>
<proteinExistence type="predicted"/>
<dbReference type="SUPFAM" id="SSF56529">
    <property type="entry name" value="FAH"/>
    <property type="match status" value="1"/>
</dbReference>
<dbReference type="KEGG" id="span:AWL63_23950"/>
<dbReference type="GO" id="GO:0005737">
    <property type="term" value="C:cytoplasm"/>
    <property type="evidence" value="ECO:0007669"/>
    <property type="project" value="TreeGrafter"/>
</dbReference>
<keyword evidence="3" id="KW-0614">Plasmid</keyword>